<evidence type="ECO:0000256" key="5">
    <source>
        <dbReference type="RuleBase" id="RU361157"/>
    </source>
</evidence>
<sequence>MGFVMDTLYLLKRHTLATVRIPIWVFMSLVSPLIWLVLYGQLFRRIVELPGFGSGSYIQFLTPGVVVMLALFSAAWGGMGTLQDLTDGVMDRMLVTPVSRAALIASRVLHTALTVAVQAAIILVVGLVMGARVPGGILGAVSVLGVSALLAAGISALSNGLALITRREETLIAVVNFFATPLVFLSSAFIATALMPGWIRAIARANPVNWAVQGARNAMEAADWGAVASYGLLLTAFTIACVLFATQAFRLYRRAM</sequence>
<dbReference type="GO" id="GO:0043190">
    <property type="term" value="C:ATP-binding cassette (ABC) transporter complex"/>
    <property type="evidence" value="ECO:0007669"/>
    <property type="project" value="InterPro"/>
</dbReference>
<evidence type="ECO:0000256" key="4">
    <source>
        <dbReference type="ARBA" id="ARBA00023136"/>
    </source>
</evidence>
<feature type="transmembrane region" description="Helical" evidence="5">
    <location>
        <begin position="21"/>
        <end position="40"/>
    </location>
</feature>
<keyword evidence="3 5" id="KW-1133">Transmembrane helix</keyword>
<dbReference type="Pfam" id="PF01061">
    <property type="entry name" value="ABC2_membrane"/>
    <property type="match status" value="1"/>
</dbReference>
<keyword evidence="2 5" id="KW-0812">Transmembrane</keyword>
<evidence type="ECO:0000256" key="2">
    <source>
        <dbReference type="ARBA" id="ARBA00022692"/>
    </source>
</evidence>
<organism evidence="7 8">
    <name type="scientific">Sphaerobacter thermophilus (strain ATCC 49802 / DSM 20745 / KCCM 41009 / NCIMB 13125 / S 6022)</name>
    <dbReference type="NCBI Taxonomy" id="479434"/>
    <lineage>
        <taxon>Bacteria</taxon>
        <taxon>Pseudomonadati</taxon>
        <taxon>Thermomicrobiota</taxon>
        <taxon>Thermomicrobia</taxon>
        <taxon>Sphaerobacterales</taxon>
        <taxon>Sphaerobacterineae</taxon>
        <taxon>Sphaerobacteraceae</taxon>
        <taxon>Sphaerobacter</taxon>
    </lineage>
</organism>
<dbReference type="EMBL" id="CP001823">
    <property type="protein sequence ID" value="ACZ37614.1"/>
    <property type="molecule type" value="Genomic_DNA"/>
</dbReference>
<evidence type="ECO:0000259" key="6">
    <source>
        <dbReference type="PROSITE" id="PS51012"/>
    </source>
</evidence>
<dbReference type="PANTHER" id="PTHR43229:SF2">
    <property type="entry name" value="NODULATION PROTEIN J"/>
    <property type="match status" value="1"/>
</dbReference>
<evidence type="ECO:0000256" key="1">
    <source>
        <dbReference type="ARBA" id="ARBA00004141"/>
    </source>
</evidence>
<feature type="transmembrane region" description="Helical" evidence="5">
    <location>
        <begin position="60"/>
        <end position="82"/>
    </location>
</feature>
<evidence type="ECO:0000313" key="7">
    <source>
        <dbReference type="EMBL" id="ACZ37614.1"/>
    </source>
</evidence>
<dbReference type="PROSITE" id="PS51012">
    <property type="entry name" value="ABC_TM2"/>
    <property type="match status" value="1"/>
</dbReference>
<feature type="transmembrane region" description="Helical" evidence="5">
    <location>
        <begin position="137"/>
        <end position="164"/>
    </location>
</feature>
<reference evidence="7 8" key="2">
    <citation type="journal article" date="2010" name="Stand. Genomic Sci.">
        <title>Complete genome sequence of Desulfohalobium retbaense type strain (HR(100)).</title>
        <authorList>
            <person name="Spring S."/>
            <person name="Nolan M."/>
            <person name="Lapidus A."/>
            <person name="Glavina Del Rio T."/>
            <person name="Copeland A."/>
            <person name="Tice H."/>
            <person name="Cheng J.F."/>
            <person name="Lucas S."/>
            <person name="Land M."/>
            <person name="Chen F."/>
            <person name="Bruce D."/>
            <person name="Goodwin L."/>
            <person name="Pitluck S."/>
            <person name="Ivanova N."/>
            <person name="Mavromatis K."/>
            <person name="Mikhailova N."/>
            <person name="Pati A."/>
            <person name="Chen A."/>
            <person name="Palaniappan K."/>
            <person name="Hauser L."/>
            <person name="Chang Y.J."/>
            <person name="Jeffries C.D."/>
            <person name="Munk C."/>
            <person name="Kiss H."/>
            <person name="Chain P."/>
            <person name="Han C."/>
            <person name="Brettin T."/>
            <person name="Detter J.C."/>
            <person name="Schuler E."/>
            <person name="Goker M."/>
            <person name="Rohde M."/>
            <person name="Bristow J."/>
            <person name="Eisen J.A."/>
            <person name="Markowitz V."/>
            <person name="Hugenholtz P."/>
            <person name="Kyrpides N.C."/>
            <person name="Klenk H.P."/>
        </authorList>
    </citation>
    <scope>NUCLEOTIDE SEQUENCE [LARGE SCALE GENOMIC DNA]</scope>
    <source>
        <strain evidence="8">ATCC 49802 / DSM 20745 / S 6022</strain>
    </source>
</reference>
<dbReference type="PANTHER" id="PTHR43229">
    <property type="entry name" value="NODULATION PROTEIN J"/>
    <property type="match status" value="1"/>
</dbReference>
<keyword evidence="8" id="KW-1185">Reference proteome</keyword>
<comment type="similarity">
    <text evidence="5">Belongs to the ABC-2 integral membrane protein family.</text>
</comment>
<dbReference type="InterPro" id="IPR000412">
    <property type="entry name" value="ABC_2_transport"/>
</dbReference>
<dbReference type="KEGG" id="sti:Sthe_0175"/>
<dbReference type="RefSeq" id="WP_012870662.1">
    <property type="nucleotide sequence ID" value="NC_013523.1"/>
</dbReference>
<feature type="transmembrane region" description="Helical" evidence="5">
    <location>
        <begin position="171"/>
        <end position="199"/>
    </location>
</feature>
<gene>
    <name evidence="7" type="ordered locus">Sthe_0175</name>
</gene>
<accession>D1C676</accession>
<dbReference type="InterPro" id="IPR047817">
    <property type="entry name" value="ABC2_TM_bact-type"/>
</dbReference>
<dbReference type="eggNOG" id="COG0842">
    <property type="taxonomic scope" value="Bacteria"/>
</dbReference>
<keyword evidence="4 5" id="KW-0472">Membrane</keyword>
<evidence type="ECO:0000313" key="8">
    <source>
        <dbReference type="Proteomes" id="UP000002027"/>
    </source>
</evidence>
<dbReference type="GO" id="GO:0140359">
    <property type="term" value="F:ABC-type transporter activity"/>
    <property type="evidence" value="ECO:0007669"/>
    <property type="project" value="InterPro"/>
</dbReference>
<dbReference type="Proteomes" id="UP000002027">
    <property type="component" value="Chromosome 1"/>
</dbReference>
<feature type="transmembrane region" description="Helical" evidence="5">
    <location>
        <begin position="227"/>
        <end position="246"/>
    </location>
</feature>
<keyword evidence="5" id="KW-1003">Cell membrane</keyword>
<feature type="domain" description="ABC transmembrane type-2" evidence="6">
    <location>
        <begin position="23"/>
        <end position="252"/>
    </location>
</feature>
<dbReference type="InterPro" id="IPR013525">
    <property type="entry name" value="ABC2_TM"/>
</dbReference>
<keyword evidence="5" id="KW-0813">Transport</keyword>
<dbReference type="STRING" id="479434.Sthe_0175"/>
<feature type="transmembrane region" description="Helical" evidence="5">
    <location>
        <begin position="108"/>
        <end position="131"/>
    </location>
</feature>
<dbReference type="InterPro" id="IPR051784">
    <property type="entry name" value="Nod_factor_ABC_transporter"/>
</dbReference>
<protein>
    <recommendedName>
        <fullName evidence="5">Transport permease protein</fullName>
    </recommendedName>
</protein>
<dbReference type="PIRSF" id="PIRSF006648">
    <property type="entry name" value="DrrB"/>
    <property type="match status" value="1"/>
</dbReference>
<evidence type="ECO:0000256" key="3">
    <source>
        <dbReference type="ARBA" id="ARBA00022989"/>
    </source>
</evidence>
<proteinExistence type="inferred from homology"/>
<dbReference type="HOGENOM" id="CLU_039483_2_3_0"/>
<comment type="subcellular location">
    <subcellularLocation>
        <location evidence="5">Cell membrane</location>
        <topology evidence="5">Multi-pass membrane protein</topology>
    </subcellularLocation>
    <subcellularLocation>
        <location evidence="1">Membrane</location>
        <topology evidence="1">Multi-pass membrane protein</topology>
    </subcellularLocation>
</comment>
<name>D1C676_SPHTD</name>
<reference evidence="8" key="1">
    <citation type="submission" date="2009-11" db="EMBL/GenBank/DDBJ databases">
        <title>The complete chromosome 1 of Sphaerobacter thermophilus DSM 20745.</title>
        <authorList>
            <person name="Lucas S."/>
            <person name="Copeland A."/>
            <person name="Lapidus A."/>
            <person name="Glavina del Rio T."/>
            <person name="Dalin E."/>
            <person name="Tice H."/>
            <person name="Bruce D."/>
            <person name="Goodwin L."/>
            <person name="Pitluck S."/>
            <person name="Kyrpides N."/>
            <person name="Mavromatis K."/>
            <person name="Ivanova N."/>
            <person name="Mikhailova N."/>
            <person name="LaButti K.M."/>
            <person name="Clum A."/>
            <person name="Sun H.I."/>
            <person name="Brettin T."/>
            <person name="Detter J.C."/>
            <person name="Han C."/>
            <person name="Larimer F."/>
            <person name="Land M."/>
            <person name="Hauser L."/>
            <person name="Markowitz V."/>
            <person name="Cheng J.F."/>
            <person name="Hugenholtz P."/>
            <person name="Woyke T."/>
            <person name="Wu D."/>
            <person name="Steenblock K."/>
            <person name="Schneider S."/>
            <person name="Pukall R."/>
            <person name="Goeker M."/>
            <person name="Klenk H.P."/>
            <person name="Eisen J.A."/>
        </authorList>
    </citation>
    <scope>NUCLEOTIDE SEQUENCE [LARGE SCALE GENOMIC DNA]</scope>
    <source>
        <strain evidence="8">ATCC 49802 / DSM 20745 / S 6022</strain>
    </source>
</reference>
<dbReference type="AlphaFoldDB" id="D1C676"/>
<dbReference type="InParanoid" id="D1C676"/>